<keyword evidence="2" id="KW-0812">Transmembrane</keyword>
<evidence type="ECO:0000256" key="2">
    <source>
        <dbReference type="SAM" id="Phobius"/>
    </source>
</evidence>
<feature type="transmembrane region" description="Helical" evidence="2">
    <location>
        <begin position="65"/>
        <end position="87"/>
    </location>
</feature>
<feature type="compositionally biased region" description="Low complexity" evidence="1">
    <location>
        <begin position="1"/>
        <end position="12"/>
    </location>
</feature>
<protein>
    <submittedName>
        <fullName evidence="3">Uncharacterized protein</fullName>
    </submittedName>
</protein>
<keyword evidence="4" id="KW-1185">Reference proteome</keyword>
<dbReference type="RefSeq" id="WP_379781747.1">
    <property type="nucleotide sequence ID" value="NZ_JBHSWW010000145.1"/>
</dbReference>
<keyword evidence="2" id="KW-1133">Transmembrane helix</keyword>
<comment type="caution">
    <text evidence="3">The sequence shown here is derived from an EMBL/GenBank/DDBJ whole genome shotgun (WGS) entry which is preliminary data.</text>
</comment>
<dbReference type="Proteomes" id="UP001596442">
    <property type="component" value="Unassembled WGS sequence"/>
</dbReference>
<feature type="region of interest" description="Disordered" evidence="1">
    <location>
        <begin position="1"/>
        <end position="23"/>
    </location>
</feature>
<dbReference type="EMBL" id="JBHSWW010000145">
    <property type="protein sequence ID" value="MFC6753809.1"/>
    <property type="molecule type" value="Genomic_DNA"/>
</dbReference>
<accession>A0ABD5SB62</accession>
<evidence type="ECO:0000313" key="4">
    <source>
        <dbReference type="Proteomes" id="UP001596442"/>
    </source>
</evidence>
<organism evidence="3 4">
    <name type="scientific">Halorubrum tibetense</name>
    <dbReference type="NCBI Taxonomy" id="175631"/>
    <lineage>
        <taxon>Archaea</taxon>
        <taxon>Methanobacteriati</taxon>
        <taxon>Methanobacteriota</taxon>
        <taxon>Stenosarchaea group</taxon>
        <taxon>Halobacteria</taxon>
        <taxon>Halobacteriales</taxon>
        <taxon>Haloferacaceae</taxon>
        <taxon>Halorubrum</taxon>
    </lineage>
</organism>
<proteinExistence type="predicted"/>
<sequence length="592" mass="64237">MANGRPSGSDGSDGNDGHDDGGRRGGLGGGSLLTHLLTRGLVLAIVVGIGYLTRPLWHGLVYSVLYSPGAAVFGGGAALAAVVLWLLPPGVLGDGGGGASRARRRMDGLEDSDNPIGLLLGMDGAAGRKLRLFVGVLGVLVVVAFLVGVPAGALEQRTLAQSTVADATELDEFPEANPDNPRVVPRMVADVTTRGSVSYRQHRLGTSDIARTEDGSLAWSYAIQPDGFRNQLLENQRGVLVTDMTRMDDRQIRAYEEDFTYGEGMLFQRSADWNLKTTDYFARYDDDAVEFSHEGRPYMYYPKTVHEWHLTPLPHTTPTWDGGALIHPDGTIEHLTPAEAADNEVLDGQRLYPTTLTRAEMDAMGYRNGIVNQLPVVGAHEDEVEVARLPADADNTQPFVIDLEGERMSYVTAMEPYGADTRGLDEVWFADAETGEYTYFGTGDDTLTGPERAMGIARSADSRTNWGQNFVITEPVPVTVDGDLWWHLKVTPTDFTDVTRNVFVNADTGSAVEIRDDDAVREFIRGTVTEEDLGPIDGEDGDETDDVDAIYYVLVTDDNGEVIERIPVEPGQETIIVEPDDERAAGNETATG</sequence>
<evidence type="ECO:0000313" key="3">
    <source>
        <dbReference type="EMBL" id="MFC6753809.1"/>
    </source>
</evidence>
<keyword evidence="2" id="KW-0472">Membrane</keyword>
<evidence type="ECO:0000256" key="1">
    <source>
        <dbReference type="SAM" id="MobiDB-lite"/>
    </source>
</evidence>
<name>A0ABD5SB62_9EURY</name>
<feature type="transmembrane region" description="Helical" evidence="2">
    <location>
        <begin position="32"/>
        <end position="53"/>
    </location>
</feature>
<reference evidence="3 4" key="1">
    <citation type="journal article" date="2019" name="Int. J. Syst. Evol. Microbiol.">
        <title>The Global Catalogue of Microorganisms (GCM) 10K type strain sequencing project: providing services to taxonomists for standard genome sequencing and annotation.</title>
        <authorList>
            <consortium name="The Broad Institute Genomics Platform"/>
            <consortium name="The Broad Institute Genome Sequencing Center for Infectious Disease"/>
            <person name="Wu L."/>
            <person name="Ma J."/>
        </authorList>
    </citation>
    <scope>NUCLEOTIDE SEQUENCE [LARGE SCALE GENOMIC DNA]</scope>
    <source>
        <strain evidence="3 4">CGMCC 1.3239</strain>
    </source>
</reference>
<dbReference type="AlphaFoldDB" id="A0ABD5SB62"/>
<gene>
    <name evidence="3" type="ORF">ACFQEU_10095</name>
</gene>
<feature type="transmembrane region" description="Helical" evidence="2">
    <location>
        <begin position="132"/>
        <end position="154"/>
    </location>
</feature>